<dbReference type="Proteomes" id="UP001162992">
    <property type="component" value="Chromosome 21"/>
</dbReference>
<sequence>MSKLVTCLCIVLWCAKQARKGTLFCTYFVFQKNRKLCFFFWFVFQIRRPKPRSGFYVLMFWFHKSAAVVNLYRVLIFV</sequence>
<accession>A0ACC2AKB4</accession>
<proteinExistence type="predicted"/>
<dbReference type="EMBL" id="CM055112">
    <property type="protein sequence ID" value="KAJ7518003.1"/>
    <property type="molecule type" value="Genomic_DNA"/>
</dbReference>
<gene>
    <name evidence="1" type="ORF">O6H91_21G050100</name>
</gene>
<organism evidence="1 2">
    <name type="scientific">Diphasiastrum complanatum</name>
    <name type="common">Issler's clubmoss</name>
    <name type="synonym">Lycopodium complanatum</name>
    <dbReference type="NCBI Taxonomy" id="34168"/>
    <lineage>
        <taxon>Eukaryota</taxon>
        <taxon>Viridiplantae</taxon>
        <taxon>Streptophyta</taxon>
        <taxon>Embryophyta</taxon>
        <taxon>Tracheophyta</taxon>
        <taxon>Lycopodiopsida</taxon>
        <taxon>Lycopodiales</taxon>
        <taxon>Lycopodiaceae</taxon>
        <taxon>Lycopodioideae</taxon>
        <taxon>Diphasiastrum</taxon>
    </lineage>
</organism>
<evidence type="ECO:0000313" key="2">
    <source>
        <dbReference type="Proteomes" id="UP001162992"/>
    </source>
</evidence>
<comment type="caution">
    <text evidence="1">The sequence shown here is derived from an EMBL/GenBank/DDBJ whole genome shotgun (WGS) entry which is preliminary data.</text>
</comment>
<keyword evidence="2" id="KW-1185">Reference proteome</keyword>
<protein>
    <submittedName>
        <fullName evidence="1">Uncharacterized protein</fullName>
    </submittedName>
</protein>
<evidence type="ECO:0000313" key="1">
    <source>
        <dbReference type="EMBL" id="KAJ7518003.1"/>
    </source>
</evidence>
<name>A0ACC2AKB4_DIPCM</name>
<reference evidence="2" key="1">
    <citation type="journal article" date="2024" name="Proc. Natl. Acad. Sci. U.S.A.">
        <title>Extraordinary preservation of gene collinearity over three hundred million years revealed in homosporous lycophytes.</title>
        <authorList>
            <person name="Li C."/>
            <person name="Wickell D."/>
            <person name="Kuo L.Y."/>
            <person name="Chen X."/>
            <person name="Nie B."/>
            <person name="Liao X."/>
            <person name="Peng D."/>
            <person name="Ji J."/>
            <person name="Jenkins J."/>
            <person name="Williams M."/>
            <person name="Shu S."/>
            <person name="Plott C."/>
            <person name="Barry K."/>
            <person name="Rajasekar S."/>
            <person name="Grimwood J."/>
            <person name="Han X."/>
            <person name="Sun S."/>
            <person name="Hou Z."/>
            <person name="He W."/>
            <person name="Dai G."/>
            <person name="Sun C."/>
            <person name="Schmutz J."/>
            <person name="Leebens-Mack J.H."/>
            <person name="Li F.W."/>
            <person name="Wang L."/>
        </authorList>
    </citation>
    <scope>NUCLEOTIDE SEQUENCE [LARGE SCALE GENOMIC DNA]</scope>
    <source>
        <strain evidence="2">cv. PW_Plant_1</strain>
    </source>
</reference>